<dbReference type="EMBL" id="DSRT01000196">
    <property type="protein sequence ID" value="HGW29989.1"/>
    <property type="molecule type" value="Genomic_DNA"/>
</dbReference>
<dbReference type="SUPFAM" id="SSF46589">
    <property type="entry name" value="tRNA-binding arm"/>
    <property type="match status" value="1"/>
</dbReference>
<accession>A0A7C4TJK7</accession>
<name>A0A7C4TJK7_UNCKA</name>
<feature type="binding site" evidence="8">
    <location>
        <position position="275"/>
    </location>
    <ligand>
        <name>L-serine</name>
        <dbReference type="ChEBI" id="CHEBI:33384"/>
    </ligand>
</feature>
<dbReference type="InterPro" id="IPR002317">
    <property type="entry name" value="Ser-tRNA-ligase_type_1"/>
</dbReference>
<dbReference type="Pfam" id="PF02403">
    <property type="entry name" value="Seryl_tRNA_N"/>
    <property type="match status" value="1"/>
</dbReference>
<keyword evidence="10" id="KW-0175">Coiled coil</keyword>
<evidence type="ECO:0000256" key="6">
    <source>
        <dbReference type="ARBA" id="ARBA00023146"/>
    </source>
</evidence>
<evidence type="ECO:0000256" key="9">
    <source>
        <dbReference type="PIRSR" id="PIRSR001529-2"/>
    </source>
</evidence>
<dbReference type="Pfam" id="PF00587">
    <property type="entry name" value="tRNA-synt_2b"/>
    <property type="match status" value="1"/>
</dbReference>
<dbReference type="Gene3D" id="1.10.287.40">
    <property type="entry name" value="Serine-tRNA synthetase, tRNA binding domain"/>
    <property type="match status" value="1"/>
</dbReference>
<evidence type="ECO:0000313" key="12">
    <source>
        <dbReference type="EMBL" id="HGW29989.1"/>
    </source>
</evidence>
<dbReference type="InterPro" id="IPR006195">
    <property type="entry name" value="aa-tRNA-synth_II"/>
</dbReference>
<evidence type="ECO:0000256" key="7">
    <source>
        <dbReference type="NCBIfam" id="TIGR00414"/>
    </source>
</evidence>
<dbReference type="PRINTS" id="PR00981">
    <property type="entry name" value="TRNASYNTHSER"/>
</dbReference>
<dbReference type="GO" id="GO:0004828">
    <property type="term" value="F:serine-tRNA ligase activity"/>
    <property type="evidence" value="ECO:0007669"/>
    <property type="project" value="UniProtKB-UniRule"/>
</dbReference>
<evidence type="ECO:0000256" key="1">
    <source>
        <dbReference type="ARBA" id="ARBA00012840"/>
    </source>
</evidence>
<sequence>MIDTKLIRENPELVKKAIADKQSAGKINFDEVVLADKNYIELLQKVESHRALRNQLSSDISKVKSVDKENLIKEAARVKEELKELEEKLIEIGANRDKLMRLLPNIIHESVPYGADDSGNVVVKKWGEIKKFNFEPKDHVDLGKNLGIIDIDKSSEITGARFNYLFGDLVLVQFGLVQFVFETLTNPAIIEKIAKEVGNPNFQPFVPVVPPVFIRDEIMDKMDRLEPKEERYVFEEDHLVLVGSAEHTMGPLHMNETLSNEQLPKRYIGYSTAFRREAGSYGKDTRGILRVHQFDKLEMECFSSAETGMVEQDFLVALQEYFVQQLEIPYQVVSICTGDMGKPDYRQVDIECWIPSQNKYRETHTSDYTTDFQSRRLNIRQKEGGFVHMNDATAVAIGRMLIAIMENYQQEDGSIAVPQILRKYVGKDIIK</sequence>
<keyword evidence="2 12" id="KW-0436">Ligase</keyword>
<dbReference type="PANTHER" id="PTHR11778">
    <property type="entry name" value="SERYL-TRNA SYNTHETASE"/>
    <property type="match status" value="1"/>
</dbReference>
<comment type="caution">
    <text evidence="12">The sequence shown here is derived from an EMBL/GenBank/DDBJ whole genome shotgun (WGS) entry which is preliminary data.</text>
</comment>
<dbReference type="InterPro" id="IPR010978">
    <property type="entry name" value="tRNA-bd_arm"/>
</dbReference>
<feature type="binding site" evidence="8">
    <location>
        <position position="298"/>
    </location>
    <ligand>
        <name>L-serine</name>
        <dbReference type="ChEBI" id="CHEBI:33384"/>
    </ligand>
</feature>
<dbReference type="GO" id="GO:0005524">
    <property type="term" value="F:ATP binding"/>
    <property type="evidence" value="ECO:0007669"/>
    <property type="project" value="UniProtKB-KW"/>
</dbReference>
<dbReference type="SUPFAM" id="SSF55681">
    <property type="entry name" value="Class II aaRS and biotin synthetases"/>
    <property type="match status" value="1"/>
</dbReference>
<dbReference type="AlphaFoldDB" id="A0A7C4TJK7"/>
<gene>
    <name evidence="12" type="ORF">ENR63_03650</name>
</gene>
<feature type="domain" description="Aminoacyl-transfer RNA synthetases class-II family profile" evidence="11">
    <location>
        <begin position="190"/>
        <end position="418"/>
    </location>
</feature>
<dbReference type="PIRSF" id="PIRSF001529">
    <property type="entry name" value="Ser-tRNA-synth_IIa"/>
    <property type="match status" value="1"/>
</dbReference>
<keyword evidence="5" id="KW-0648">Protein biosynthesis</keyword>
<evidence type="ECO:0000259" key="11">
    <source>
        <dbReference type="PROSITE" id="PS50862"/>
    </source>
</evidence>
<dbReference type="Gene3D" id="3.30.930.10">
    <property type="entry name" value="Bira Bifunctional Protein, Domain 2"/>
    <property type="match status" value="1"/>
</dbReference>
<dbReference type="InterPro" id="IPR045864">
    <property type="entry name" value="aa-tRNA-synth_II/BPL/LPL"/>
</dbReference>
<feature type="coiled-coil region" evidence="10">
    <location>
        <begin position="68"/>
        <end position="102"/>
    </location>
</feature>
<feature type="binding site" evidence="9">
    <location>
        <begin position="291"/>
        <end position="294"/>
    </location>
    <ligand>
        <name>ATP</name>
        <dbReference type="ChEBI" id="CHEBI:30616"/>
    </ligand>
</feature>
<dbReference type="GO" id="GO:0006434">
    <property type="term" value="P:seryl-tRNA aminoacylation"/>
    <property type="evidence" value="ECO:0007669"/>
    <property type="project" value="UniProtKB-UniRule"/>
</dbReference>
<proteinExistence type="predicted"/>
<keyword evidence="4 9" id="KW-0067">ATP-binding</keyword>
<keyword evidence="6" id="KW-0030">Aminoacyl-tRNA synthetase</keyword>
<evidence type="ECO:0000256" key="10">
    <source>
        <dbReference type="SAM" id="Coils"/>
    </source>
</evidence>
<protein>
    <recommendedName>
        <fullName evidence="1 7">Serine--tRNA ligase</fullName>
        <ecNumber evidence="1 7">6.1.1.11</ecNumber>
    </recommendedName>
</protein>
<reference evidence="12" key="1">
    <citation type="journal article" date="2020" name="mSystems">
        <title>Genome- and Community-Level Interaction Insights into Carbon Utilization and Element Cycling Functions of Hydrothermarchaeota in Hydrothermal Sediment.</title>
        <authorList>
            <person name="Zhou Z."/>
            <person name="Liu Y."/>
            <person name="Xu W."/>
            <person name="Pan J."/>
            <person name="Luo Z.H."/>
            <person name="Li M."/>
        </authorList>
    </citation>
    <scope>NUCLEOTIDE SEQUENCE [LARGE SCALE GENOMIC DNA]</scope>
    <source>
        <strain evidence="12">SpSt-417</strain>
    </source>
</reference>
<evidence type="ECO:0000256" key="5">
    <source>
        <dbReference type="ARBA" id="ARBA00022917"/>
    </source>
</evidence>
<dbReference type="InterPro" id="IPR002314">
    <property type="entry name" value="aa-tRNA-synt_IIb"/>
</dbReference>
<evidence type="ECO:0000256" key="8">
    <source>
        <dbReference type="PIRSR" id="PIRSR001529-1"/>
    </source>
</evidence>
<dbReference type="EC" id="6.1.1.11" evidence="1 7"/>
<feature type="site" description="Important for serine binding" evidence="8">
    <location>
        <position position="393"/>
    </location>
</feature>
<dbReference type="NCBIfam" id="TIGR00414">
    <property type="entry name" value="serS"/>
    <property type="match status" value="1"/>
</dbReference>
<dbReference type="PROSITE" id="PS50862">
    <property type="entry name" value="AA_TRNA_LIGASE_II"/>
    <property type="match status" value="1"/>
</dbReference>
<dbReference type="GO" id="GO:0005737">
    <property type="term" value="C:cytoplasm"/>
    <property type="evidence" value="ECO:0007669"/>
    <property type="project" value="UniProtKB-UniRule"/>
</dbReference>
<organism evidence="12">
    <name type="scientific">candidate division WWE3 bacterium</name>
    <dbReference type="NCBI Taxonomy" id="2053526"/>
    <lineage>
        <taxon>Bacteria</taxon>
        <taxon>Katanobacteria</taxon>
    </lineage>
</organism>
<evidence type="ECO:0000256" key="3">
    <source>
        <dbReference type="ARBA" id="ARBA00022741"/>
    </source>
</evidence>
<evidence type="ECO:0000256" key="4">
    <source>
        <dbReference type="ARBA" id="ARBA00022840"/>
    </source>
</evidence>
<dbReference type="InterPro" id="IPR042103">
    <property type="entry name" value="SerRS_1_N_sf"/>
</dbReference>
<evidence type="ECO:0000256" key="2">
    <source>
        <dbReference type="ARBA" id="ARBA00022598"/>
    </source>
</evidence>
<keyword evidence="3" id="KW-0547">Nucleotide-binding</keyword>
<feature type="binding site" evidence="9">
    <location>
        <begin position="275"/>
        <end position="277"/>
    </location>
    <ligand>
        <name>ATP</name>
        <dbReference type="ChEBI" id="CHEBI:30616"/>
    </ligand>
</feature>
<dbReference type="InterPro" id="IPR015866">
    <property type="entry name" value="Ser-tRNA-synth_1_N"/>
</dbReference>